<comment type="subcellular location">
    <subcellularLocation>
        <location evidence="1">Cell membrane</location>
        <topology evidence="1">Multi-pass membrane protein</topology>
    </subcellularLocation>
</comment>
<gene>
    <name evidence="11" type="ORF">SAMN04487971_12118</name>
</gene>
<sequence>MPRDLKPFEGAAYGSYHGGGSAAPVQTIDLRRVMVALRRQRLTILLPAVLLGGLGLAYAMAKPETYSAHSSLLLDSNVNRSVQQAGGIDSAGLPSERIENARVVLESDKLAYDVLDRTGLQDNASFMDPPRSGFTSAIGQGISAVLRPVAWVRDKITLLVTPAEVGAPAGPVADSARMDPSIAPIDPRLRLAAMRLRGGVEVFRVGQSSAVAVSFTSHDPVIAAEVANAYADAYVQDILVTNADSVGQTNAWMRTRLDELQAQAQAAADAAERFATENGLVALSSGGLLTEQALNELNSSLTAALTEAARAQAVLDTYDRAVAGGVEGLTDSNSSLAIGGDVSEELRARLDTYNDVRARLQRLLSTSGPNHPQVAGLRRTLATTAERLFVELEAKRAEAQSTLDVANARVAALQQSVEQASQRNSAQAANLVRLRALQEEAATLSAIYQQTLTRSQEIEQQQSFPVSNVRILSYAQVPASPSGPAVLRTALAATLLGLFFGMGIAAWREWRDRALRTGDDLTDHSGLRFLGHLPVLPRVRPSRLRPVPAPQVPAPVPPAETPKGETLPVPSRARPPVIPVPVPVIHYPDSVYAETLRHVRLAAEAAGGSPPVTGVTSFHPYGGRSSVAFNLAGQLGVGLRSVLLIDADSRARGLSRMLGLDRKPGLTDAVAGRGDWKDMLVGIADTNLAVLPCGLEQGGASDDLLTGRILGQIAAEAGGDFSRVIVDVPPLYPVAQGRAILQELPQFLIVAEWGRTPRSMAETVLAEDPQLQAHCLGVVYDRVNLRHLRSYLMPEAMENYLSRSKDYLSLKGR</sequence>
<protein>
    <submittedName>
        <fullName evidence="11">Succinoglycan biosynthesis transport protein ExoP</fullName>
    </submittedName>
</protein>
<organism evidence="11 12">
    <name type="scientific">Paracoccus chinensis</name>
    <dbReference type="NCBI Taxonomy" id="525640"/>
    <lineage>
        <taxon>Bacteria</taxon>
        <taxon>Pseudomonadati</taxon>
        <taxon>Pseudomonadota</taxon>
        <taxon>Alphaproteobacteria</taxon>
        <taxon>Rhodobacterales</taxon>
        <taxon>Paracoccaceae</taxon>
        <taxon>Paracoccus</taxon>
    </lineage>
</organism>
<dbReference type="STRING" id="525640.SAMN04487971_12118"/>
<dbReference type="PANTHER" id="PTHR32309">
    <property type="entry name" value="TYROSINE-PROTEIN KINASE"/>
    <property type="match status" value="1"/>
</dbReference>
<dbReference type="InterPro" id="IPR050445">
    <property type="entry name" value="Bact_polysacc_biosynth/exp"/>
</dbReference>
<dbReference type="GO" id="GO:0005886">
    <property type="term" value="C:plasma membrane"/>
    <property type="evidence" value="ECO:0007669"/>
    <property type="project" value="UniProtKB-SubCell"/>
</dbReference>
<feature type="domain" description="Polysaccharide chain length determinant N-terminal" evidence="9">
    <location>
        <begin position="27"/>
        <end position="81"/>
    </location>
</feature>
<proteinExistence type="predicted"/>
<dbReference type="AlphaFoldDB" id="A0A1G9MIA9"/>
<evidence type="ECO:0000256" key="3">
    <source>
        <dbReference type="ARBA" id="ARBA00022692"/>
    </source>
</evidence>
<evidence type="ECO:0000256" key="7">
    <source>
        <dbReference type="SAM" id="MobiDB-lite"/>
    </source>
</evidence>
<keyword evidence="2" id="KW-1003">Cell membrane</keyword>
<feature type="domain" description="Tyrosine-protein kinase G-rich" evidence="10">
    <location>
        <begin position="436"/>
        <end position="509"/>
    </location>
</feature>
<keyword evidence="12" id="KW-1185">Reference proteome</keyword>
<feature type="coiled-coil region" evidence="6">
    <location>
        <begin position="343"/>
        <end position="423"/>
    </location>
</feature>
<dbReference type="GO" id="GO:0004713">
    <property type="term" value="F:protein tyrosine kinase activity"/>
    <property type="evidence" value="ECO:0007669"/>
    <property type="project" value="TreeGrafter"/>
</dbReference>
<dbReference type="Pfam" id="PF02706">
    <property type="entry name" value="Wzz"/>
    <property type="match status" value="1"/>
</dbReference>
<reference evidence="12" key="1">
    <citation type="submission" date="2016-10" db="EMBL/GenBank/DDBJ databases">
        <authorList>
            <person name="Varghese N."/>
            <person name="Submissions S."/>
        </authorList>
    </citation>
    <scope>NUCLEOTIDE SEQUENCE [LARGE SCALE GENOMIC DNA]</scope>
    <source>
        <strain evidence="12">CGMCC 1.7655</strain>
    </source>
</reference>
<dbReference type="InterPro" id="IPR003856">
    <property type="entry name" value="LPS_length_determ_N"/>
</dbReference>
<evidence type="ECO:0000256" key="6">
    <source>
        <dbReference type="SAM" id="Coils"/>
    </source>
</evidence>
<dbReference type="PANTHER" id="PTHR32309:SF13">
    <property type="entry name" value="FERRIC ENTEROBACTIN TRANSPORT PROTEIN FEPE"/>
    <property type="match status" value="1"/>
</dbReference>
<evidence type="ECO:0000313" key="12">
    <source>
        <dbReference type="Proteomes" id="UP000199555"/>
    </source>
</evidence>
<evidence type="ECO:0000256" key="1">
    <source>
        <dbReference type="ARBA" id="ARBA00004651"/>
    </source>
</evidence>
<dbReference type="Pfam" id="PF13807">
    <property type="entry name" value="GNVR"/>
    <property type="match status" value="1"/>
</dbReference>
<dbReference type="InterPro" id="IPR032807">
    <property type="entry name" value="GNVR"/>
</dbReference>
<dbReference type="RefSeq" id="WP_090757183.1">
    <property type="nucleotide sequence ID" value="NZ_FNGE01000021.1"/>
</dbReference>
<evidence type="ECO:0000259" key="10">
    <source>
        <dbReference type="Pfam" id="PF13807"/>
    </source>
</evidence>
<evidence type="ECO:0000256" key="4">
    <source>
        <dbReference type="ARBA" id="ARBA00022989"/>
    </source>
</evidence>
<evidence type="ECO:0000256" key="5">
    <source>
        <dbReference type="ARBA" id="ARBA00023136"/>
    </source>
</evidence>
<evidence type="ECO:0000256" key="8">
    <source>
        <dbReference type="SAM" id="Phobius"/>
    </source>
</evidence>
<keyword evidence="4 8" id="KW-1133">Transmembrane helix</keyword>
<dbReference type="Gene3D" id="3.40.50.300">
    <property type="entry name" value="P-loop containing nucleotide triphosphate hydrolases"/>
    <property type="match status" value="1"/>
</dbReference>
<evidence type="ECO:0000256" key="2">
    <source>
        <dbReference type="ARBA" id="ARBA00022475"/>
    </source>
</evidence>
<feature type="region of interest" description="Disordered" evidence="7">
    <location>
        <begin position="542"/>
        <end position="572"/>
    </location>
</feature>
<evidence type="ECO:0000259" key="9">
    <source>
        <dbReference type="Pfam" id="PF02706"/>
    </source>
</evidence>
<dbReference type="EMBL" id="FNGE01000021">
    <property type="protein sequence ID" value="SDL73998.1"/>
    <property type="molecule type" value="Genomic_DNA"/>
</dbReference>
<name>A0A1G9MIA9_9RHOB</name>
<dbReference type="SUPFAM" id="SSF52540">
    <property type="entry name" value="P-loop containing nucleoside triphosphate hydrolases"/>
    <property type="match status" value="1"/>
</dbReference>
<accession>A0A1G9MIA9</accession>
<dbReference type="InterPro" id="IPR027417">
    <property type="entry name" value="P-loop_NTPase"/>
</dbReference>
<evidence type="ECO:0000313" key="11">
    <source>
        <dbReference type="EMBL" id="SDL73998.1"/>
    </source>
</evidence>
<feature type="transmembrane region" description="Helical" evidence="8">
    <location>
        <begin position="42"/>
        <end position="61"/>
    </location>
</feature>
<keyword evidence="6" id="KW-0175">Coiled coil</keyword>
<dbReference type="OrthoDB" id="230260at2"/>
<feature type="compositionally biased region" description="Pro residues" evidence="7">
    <location>
        <begin position="547"/>
        <end position="560"/>
    </location>
</feature>
<keyword evidence="5 8" id="KW-0472">Membrane</keyword>
<dbReference type="Proteomes" id="UP000199555">
    <property type="component" value="Unassembled WGS sequence"/>
</dbReference>
<keyword evidence="3 8" id="KW-0812">Transmembrane</keyword>